<reference evidence="8" key="1">
    <citation type="submission" date="2017-07" db="EMBL/GenBank/DDBJ databases">
        <title>Taro Niue Genome Assembly and Annotation.</title>
        <authorList>
            <person name="Atibalentja N."/>
            <person name="Keating K."/>
            <person name="Fields C.J."/>
        </authorList>
    </citation>
    <scope>NUCLEOTIDE SEQUENCE</scope>
    <source>
        <strain evidence="8">Niue_2</strain>
        <tissue evidence="8">Leaf</tissue>
    </source>
</reference>
<dbReference type="SUPFAM" id="SSF53474">
    <property type="entry name" value="alpha/beta-Hydrolases"/>
    <property type="match status" value="1"/>
</dbReference>
<accession>A0A843U4E8</accession>
<evidence type="ECO:0000256" key="6">
    <source>
        <dbReference type="RuleBase" id="RU367093"/>
    </source>
</evidence>
<keyword evidence="3 6" id="KW-0378">Hydrolase</keyword>
<dbReference type="Gene3D" id="3.40.50.1820">
    <property type="entry name" value="alpha/beta hydrolase"/>
    <property type="match status" value="1"/>
</dbReference>
<evidence type="ECO:0000256" key="5">
    <source>
        <dbReference type="ARBA" id="ARBA00023098"/>
    </source>
</evidence>
<dbReference type="InterPro" id="IPR002921">
    <property type="entry name" value="Fungal_lipase-type"/>
</dbReference>
<evidence type="ECO:0000313" key="9">
    <source>
        <dbReference type="Proteomes" id="UP000652761"/>
    </source>
</evidence>
<comment type="function">
    <text evidence="1 6">Acylhydrolase that catalyzes the hydrolysis of phospholipids at the sn-1 position.</text>
</comment>
<dbReference type="Proteomes" id="UP000652761">
    <property type="component" value="Unassembled WGS sequence"/>
</dbReference>
<feature type="domain" description="Fungal lipase-type" evidence="7">
    <location>
        <begin position="135"/>
        <end position="295"/>
    </location>
</feature>
<keyword evidence="5 6" id="KW-0443">Lipid metabolism</keyword>
<dbReference type="AlphaFoldDB" id="A0A843U4E8"/>
<gene>
    <name evidence="8" type="ORF">Taro_009584</name>
</gene>
<keyword evidence="9" id="KW-1185">Reference proteome</keyword>
<sequence>MGGNIAKRWKELQGRDHWKGLLDPLDADLRRSIITYGSMAQTAYDAFNDEKASKFAGCCRYSRQSLFDRVGLTAGNPYRYQVTKFLYATSSVAVPDAFIIKSLSREAWSKESNWMGFVAVATDEAKVQLGRRDIVVAWRGTVRALEWVGDLDFTLASASELLGLPKDGIFHPLVHRGWLSIYTSDDPRSPFSRASARDQVLSEIRRLVEQYKDEEISITITGHSLGAALATLNAADIVANGTNNALPGKSCPVTAVVFASPRVGDPGFQSVFSGLPDLRLLRVRNAMDVVPNYPLLGIYADVGVELGIDTRKSDYLKSPGSVMTWHNLECYLHGVAGTQGSRGGFKLVVKRDIALTNKSMDSLKDEYLVPVAWWVEKNKGMVQATDGRWQLVDHEEELEEEILLLQQASASS</sequence>
<organism evidence="8 9">
    <name type="scientific">Colocasia esculenta</name>
    <name type="common">Wild taro</name>
    <name type="synonym">Arum esculentum</name>
    <dbReference type="NCBI Taxonomy" id="4460"/>
    <lineage>
        <taxon>Eukaryota</taxon>
        <taxon>Viridiplantae</taxon>
        <taxon>Streptophyta</taxon>
        <taxon>Embryophyta</taxon>
        <taxon>Tracheophyta</taxon>
        <taxon>Spermatophyta</taxon>
        <taxon>Magnoliopsida</taxon>
        <taxon>Liliopsida</taxon>
        <taxon>Araceae</taxon>
        <taxon>Aroideae</taxon>
        <taxon>Colocasieae</taxon>
        <taxon>Colocasia</taxon>
    </lineage>
</organism>
<dbReference type="GO" id="GO:0005737">
    <property type="term" value="C:cytoplasm"/>
    <property type="evidence" value="ECO:0007669"/>
    <property type="project" value="UniProtKB-ARBA"/>
</dbReference>
<dbReference type="InterPro" id="IPR033556">
    <property type="entry name" value="PLA"/>
</dbReference>
<comment type="similarity">
    <text evidence="2 6">Belongs to the AB hydrolase superfamily. Lipase family.</text>
</comment>
<evidence type="ECO:0000259" key="7">
    <source>
        <dbReference type="Pfam" id="PF01764"/>
    </source>
</evidence>
<dbReference type="GO" id="GO:0008970">
    <property type="term" value="F:phospholipase A1 activity"/>
    <property type="evidence" value="ECO:0007669"/>
    <property type="project" value="UniProtKB-UniRule"/>
</dbReference>
<evidence type="ECO:0000256" key="3">
    <source>
        <dbReference type="ARBA" id="ARBA00022801"/>
    </source>
</evidence>
<dbReference type="EC" id="3.1.1.-" evidence="6"/>
<evidence type="ECO:0000313" key="8">
    <source>
        <dbReference type="EMBL" id="MQL77176.1"/>
    </source>
</evidence>
<comment type="caution">
    <text evidence="8">The sequence shown here is derived from an EMBL/GenBank/DDBJ whole genome shotgun (WGS) entry which is preliminary data.</text>
</comment>
<dbReference type="CDD" id="cd00519">
    <property type="entry name" value="Lipase_3"/>
    <property type="match status" value="1"/>
</dbReference>
<dbReference type="EMBL" id="NMUH01000335">
    <property type="protein sequence ID" value="MQL77176.1"/>
    <property type="molecule type" value="Genomic_DNA"/>
</dbReference>
<evidence type="ECO:0000256" key="4">
    <source>
        <dbReference type="ARBA" id="ARBA00022963"/>
    </source>
</evidence>
<dbReference type="GO" id="GO:0016042">
    <property type="term" value="P:lipid catabolic process"/>
    <property type="evidence" value="ECO:0007669"/>
    <property type="project" value="UniProtKB-UniRule"/>
</dbReference>
<protein>
    <recommendedName>
        <fullName evidence="6">Phospholipase A1</fullName>
        <ecNumber evidence="6">3.1.1.-</ecNumber>
    </recommendedName>
</protein>
<dbReference type="FunFam" id="3.40.50.1820:FF:000065">
    <property type="entry name" value="Phospholipase A1-II 3"/>
    <property type="match status" value="1"/>
</dbReference>
<name>A0A843U4E8_COLES</name>
<dbReference type="PANTHER" id="PTHR31828:SF1">
    <property type="entry name" value="PHOSPHOLIPASE A1-IIGAMMA"/>
    <property type="match status" value="1"/>
</dbReference>
<dbReference type="PANTHER" id="PTHR31828">
    <property type="entry name" value="PHOSPHOLIPASE A1-IIGAMMA"/>
    <property type="match status" value="1"/>
</dbReference>
<dbReference type="OrthoDB" id="438440at2759"/>
<dbReference type="Pfam" id="PF01764">
    <property type="entry name" value="Lipase_3"/>
    <property type="match status" value="1"/>
</dbReference>
<keyword evidence="4 6" id="KW-0442">Lipid degradation</keyword>
<evidence type="ECO:0000256" key="1">
    <source>
        <dbReference type="ARBA" id="ARBA00003523"/>
    </source>
</evidence>
<dbReference type="InterPro" id="IPR029058">
    <property type="entry name" value="AB_hydrolase_fold"/>
</dbReference>
<proteinExistence type="inferred from homology"/>
<evidence type="ECO:0000256" key="2">
    <source>
        <dbReference type="ARBA" id="ARBA00010701"/>
    </source>
</evidence>